<dbReference type="InterPro" id="IPR050508">
    <property type="entry name" value="Methyltransf_Superfamily"/>
</dbReference>
<dbReference type="PANTHER" id="PTHR42912">
    <property type="entry name" value="METHYLTRANSFERASE"/>
    <property type="match status" value="1"/>
</dbReference>
<dbReference type="Pfam" id="PF14559">
    <property type="entry name" value="TPR_19"/>
    <property type="match status" value="1"/>
</dbReference>
<keyword evidence="1" id="KW-0802">TPR repeat</keyword>
<dbReference type="Gene3D" id="3.40.50.150">
    <property type="entry name" value="Vaccinia Virus protein VP39"/>
    <property type="match status" value="1"/>
</dbReference>
<organism evidence="3 4">
    <name type="scientific">Bradyrhizobium lablabi</name>
    <dbReference type="NCBI Taxonomy" id="722472"/>
    <lineage>
        <taxon>Bacteria</taxon>
        <taxon>Pseudomonadati</taxon>
        <taxon>Pseudomonadota</taxon>
        <taxon>Alphaproteobacteria</taxon>
        <taxon>Hyphomicrobiales</taxon>
        <taxon>Nitrobacteraceae</taxon>
        <taxon>Bradyrhizobium</taxon>
    </lineage>
</organism>
<dbReference type="GO" id="GO:0008757">
    <property type="term" value="F:S-adenosylmethionine-dependent methyltransferase activity"/>
    <property type="evidence" value="ECO:0007669"/>
    <property type="project" value="InterPro"/>
</dbReference>
<name>A0A1M7AKH2_9BRAD</name>
<dbReference type="PROSITE" id="PS50005">
    <property type="entry name" value="TPR"/>
    <property type="match status" value="1"/>
</dbReference>
<dbReference type="AlphaFoldDB" id="A0A1M7AKH2"/>
<evidence type="ECO:0000256" key="1">
    <source>
        <dbReference type="PROSITE-ProRule" id="PRU00339"/>
    </source>
</evidence>
<dbReference type="InterPro" id="IPR019734">
    <property type="entry name" value="TPR_rpt"/>
</dbReference>
<feature type="domain" description="Methyltransferase type 11" evidence="2">
    <location>
        <begin position="160"/>
        <end position="252"/>
    </location>
</feature>
<reference evidence="3 4" key="1">
    <citation type="submission" date="2016-10" db="EMBL/GenBank/DDBJ databases">
        <authorList>
            <person name="de Groot N.N."/>
        </authorList>
    </citation>
    <scope>NUCLEOTIDE SEQUENCE [LARGE SCALE GENOMIC DNA]</scope>
    <source>
        <strain evidence="3 4">GAS522</strain>
    </source>
</reference>
<dbReference type="PANTHER" id="PTHR42912:SF93">
    <property type="entry name" value="N6-ADENOSINE-METHYLTRANSFERASE TMT1A"/>
    <property type="match status" value="1"/>
</dbReference>
<evidence type="ECO:0000313" key="4">
    <source>
        <dbReference type="Proteomes" id="UP000183208"/>
    </source>
</evidence>
<keyword evidence="3" id="KW-0808">Transferase</keyword>
<evidence type="ECO:0000259" key="2">
    <source>
        <dbReference type="Pfam" id="PF08241"/>
    </source>
</evidence>
<dbReference type="Gene3D" id="1.25.40.10">
    <property type="entry name" value="Tetratricopeptide repeat domain"/>
    <property type="match status" value="1"/>
</dbReference>
<dbReference type="Proteomes" id="UP000183208">
    <property type="component" value="Unassembled WGS sequence"/>
</dbReference>
<gene>
    <name evidence="3" type="ORF">SAMN05444171_4119</name>
</gene>
<feature type="repeat" description="TPR" evidence="1">
    <location>
        <begin position="54"/>
        <end position="87"/>
    </location>
</feature>
<dbReference type="SUPFAM" id="SSF53335">
    <property type="entry name" value="S-adenosyl-L-methionine-dependent methyltransferases"/>
    <property type="match status" value="1"/>
</dbReference>
<keyword evidence="3" id="KW-0489">Methyltransferase</keyword>
<dbReference type="InterPro" id="IPR029063">
    <property type="entry name" value="SAM-dependent_MTases_sf"/>
</dbReference>
<protein>
    <submittedName>
        <fullName evidence="3">Predicted methyltransferase, contains TPR repeat</fullName>
    </submittedName>
</protein>
<dbReference type="SMART" id="SM00028">
    <property type="entry name" value="TPR"/>
    <property type="match status" value="2"/>
</dbReference>
<dbReference type="SUPFAM" id="SSF48452">
    <property type="entry name" value="TPR-like"/>
    <property type="match status" value="1"/>
</dbReference>
<dbReference type="CDD" id="cd02440">
    <property type="entry name" value="AdoMet_MTases"/>
    <property type="match status" value="1"/>
</dbReference>
<dbReference type="Pfam" id="PF08241">
    <property type="entry name" value="Methyltransf_11"/>
    <property type="match status" value="1"/>
</dbReference>
<proteinExistence type="predicted"/>
<dbReference type="GO" id="GO:0032259">
    <property type="term" value="P:methylation"/>
    <property type="evidence" value="ECO:0007669"/>
    <property type="project" value="UniProtKB-KW"/>
</dbReference>
<dbReference type="InterPro" id="IPR013216">
    <property type="entry name" value="Methyltransf_11"/>
</dbReference>
<accession>A0A1M7AKH2</accession>
<sequence>MMNMVPMPARLFLSSGDLMADRRFEFARDLQLKGDLAAAADLLSQAIELAPDFTSAWFTLGELREQLGEHEAAVAAFRAAQASDGGDRHGAGLRLMRLGAAPVAGMPEAYVQALFDQYAPRFESSLVGDLGYRGPALLFKAVLSVRAAARKPAFFKRAIDLGCGTGLAATAFAKGVDHFFGVDLSPRMIEKSRATGLYAELEVADMLQGLRGRPDASADLVLAADAMVYVANMAPLLVEAARVLAGGGLLAFTTETHGGEGVILGAGLRYAHAAEYVHAAVKAAGFAMPLLEDRSARNEDNVPVPGLVVVAAKT</sequence>
<dbReference type="EMBL" id="FNTI01000001">
    <property type="protein sequence ID" value="SED44316.1"/>
    <property type="molecule type" value="Genomic_DNA"/>
</dbReference>
<dbReference type="InterPro" id="IPR011990">
    <property type="entry name" value="TPR-like_helical_dom_sf"/>
</dbReference>
<evidence type="ECO:0000313" key="3">
    <source>
        <dbReference type="EMBL" id="SED44316.1"/>
    </source>
</evidence>